<dbReference type="RefSeq" id="WP_269580222.1">
    <property type="nucleotide sequence ID" value="NZ_CP114589.1"/>
</dbReference>
<sequence>MDILQHQVIPTDDDLLADYLGDIGVLHGQDARSDNDVFSEDIEDATR</sequence>
<dbReference type="AlphaFoldDB" id="A0AA47LSF9"/>
<geneLocation type="plasmid" evidence="1 2">
    <name>unnamed</name>
</geneLocation>
<evidence type="ECO:0000313" key="1">
    <source>
        <dbReference type="EMBL" id="WBA10188.1"/>
    </source>
</evidence>
<evidence type="ECO:0000313" key="2">
    <source>
        <dbReference type="Proteomes" id="UP001164748"/>
    </source>
</evidence>
<proteinExistence type="predicted"/>
<dbReference type="EMBL" id="CP114589">
    <property type="protein sequence ID" value="WBA10188.1"/>
    <property type="molecule type" value="Genomic_DNA"/>
</dbReference>
<accession>A0AA47LSF9</accession>
<protein>
    <submittedName>
        <fullName evidence="1">Uncharacterized protein</fullName>
    </submittedName>
</protein>
<reference evidence="1" key="1">
    <citation type="submission" date="2022-09" db="EMBL/GenBank/DDBJ databases">
        <authorList>
            <person name="Li Z.-J."/>
        </authorList>
    </citation>
    <scope>NUCLEOTIDE SEQUENCE</scope>
    <source>
        <strain evidence="1">TGB11</strain>
        <plasmid evidence="1">unnamed</plasmid>
    </source>
</reference>
<keyword evidence="1" id="KW-0614">Plasmid</keyword>
<name>A0AA47LSF9_9GAMM</name>
<gene>
    <name evidence="1" type="ORF">N8M53_15390</name>
</gene>
<organism evidence="1 2">
    <name type="scientific">Salinivibrio kushneri</name>
    <dbReference type="NCBI Taxonomy" id="1908198"/>
    <lineage>
        <taxon>Bacteria</taxon>
        <taxon>Pseudomonadati</taxon>
        <taxon>Pseudomonadota</taxon>
        <taxon>Gammaproteobacteria</taxon>
        <taxon>Vibrionales</taxon>
        <taxon>Vibrionaceae</taxon>
        <taxon>Salinivibrio</taxon>
    </lineage>
</organism>
<dbReference type="Proteomes" id="UP001164748">
    <property type="component" value="Plasmid unnamed"/>
</dbReference>